<dbReference type="Proteomes" id="UP000023464">
    <property type="component" value="Unassembled WGS sequence"/>
</dbReference>
<dbReference type="Pfam" id="PF01724">
    <property type="entry name" value="DUF29"/>
    <property type="match status" value="1"/>
</dbReference>
<keyword evidence="2" id="KW-1185">Reference proteome</keyword>
<evidence type="ECO:0000313" key="2">
    <source>
        <dbReference type="Proteomes" id="UP000023464"/>
    </source>
</evidence>
<evidence type="ECO:0008006" key="3">
    <source>
        <dbReference type="Google" id="ProtNLM"/>
    </source>
</evidence>
<proteinExistence type="predicted"/>
<protein>
    <recommendedName>
        <fullName evidence="3">DUF29 domain-containing protein</fullName>
    </recommendedName>
</protein>
<dbReference type="Gene3D" id="1.20.1220.20">
    <property type="entry name" value="Uncharcterised protein PF01724"/>
    <property type="match status" value="1"/>
</dbReference>
<dbReference type="InterPro" id="IPR002636">
    <property type="entry name" value="DUF29"/>
</dbReference>
<dbReference type="AlphaFoldDB" id="A0A022PQW7"/>
<gene>
    <name evidence="1" type="ORF">BA1DRAFT_00680</name>
</gene>
<accession>A0A022PQW7</accession>
<dbReference type="PATRIC" id="fig|1393736.3.peg.686"/>
<dbReference type="EMBL" id="JFGV01000007">
    <property type="protein sequence ID" value="EYU16770.1"/>
    <property type="molecule type" value="Genomic_DNA"/>
</dbReference>
<dbReference type="RefSeq" id="WP_036776046.1">
    <property type="nucleotide sequence ID" value="NZ_CAWLTM010000108.1"/>
</dbReference>
<sequence>MTTRYDSDFYGWTQEQASLLRSGDLSQLDTENLLEEIEAMGRSERRELRSRLEILLAHLLKWRYQADRRGRSWELTIEEQRDKAIDCLQESPSLKNKLDEHLEKAYIAARRLAEKETLINRNIFPETCPWTFEQIMDENFWPD</sequence>
<organism evidence="1 2">
    <name type="scientific">Photorhabdus aegyptia</name>
    <dbReference type="NCBI Taxonomy" id="2805098"/>
    <lineage>
        <taxon>Bacteria</taxon>
        <taxon>Pseudomonadati</taxon>
        <taxon>Pseudomonadota</taxon>
        <taxon>Gammaproteobacteria</taxon>
        <taxon>Enterobacterales</taxon>
        <taxon>Morganellaceae</taxon>
        <taxon>Photorhabdus</taxon>
    </lineage>
</organism>
<reference evidence="1 2" key="1">
    <citation type="submission" date="2014-03" db="EMBL/GenBank/DDBJ databases">
        <title>Draft Genome of Photorhabdus luminescens BA1, an Egyptian Isolate.</title>
        <authorList>
            <person name="Ghazal S."/>
            <person name="Hurst S.G.IV."/>
            <person name="Morris K."/>
            <person name="Thomas K."/>
            <person name="Tisa L.S."/>
        </authorList>
    </citation>
    <scope>NUCLEOTIDE SEQUENCE [LARGE SCALE GENOMIC DNA]</scope>
    <source>
        <strain evidence="1 2">BA1</strain>
    </source>
</reference>
<evidence type="ECO:0000313" key="1">
    <source>
        <dbReference type="EMBL" id="EYU16770.1"/>
    </source>
</evidence>
<name>A0A022PQW7_9GAMM</name>
<dbReference type="PANTHER" id="PTHR34235">
    <property type="entry name" value="SLR1203 PROTEIN-RELATED"/>
    <property type="match status" value="1"/>
</dbReference>
<comment type="caution">
    <text evidence="1">The sequence shown here is derived from an EMBL/GenBank/DDBJ whole genome shotgun (WGS) entry which is preliminary data.</text>
</comment>